<dbReference type="Proteomes" id="UP000614350">
    <property type="component" value="Unassembled WGS sequence"/>
</dbReference>
<dbReference type="AlphaFoldDB" id="A0A834KCQ6"/>
<keyword evidence="3" id="KW-1185">Reference proteome</keyword>
<evidence type="ECO:0000313" key="3">
    <source>
        <dbReference type="Proteomes" id="UP000614350"/>
    </source>
</evidence>
<accession>A0A834KCQ6</accession>
<feature type="compositionally biased region" description="Basic and acidic residues" evidence="1">
    <location>
        <begin position="86"/>
        <end position="105"/>
    </location>
</feature>
<comment type="caution">
    <text evidence="2">The sequence shown here is derived from an EMBL/GenBank/DDBJ whole genome shotgun (WGS) entry which is preliminary data.</text>
</comment>
<dbReference type="EMBL" id="JACSEA010000003">
    <property type="protein sequence ID" value="KAF7405579.1"/>
    <property type="molecule type" value="Genomic_DNA"/>
</dbReference>
<evidence type="ECO:0000313" key="2">
    <source>
        <dbReference type="EMBL" id="KAF7405579.1"/>
    </source>
</evidence>
<name>A0A834KCQ6_VESVU</name>
<feature type="region of interest" description="Disordered" evidence="1">
    <location>
        <begin position="86"/>
        <end position="114"/>
    </location>
</feature>
<feature type="region of interest" description="Disordered" evidence="1">
    <location>
        <begin position="1"/>
        <end position="22"/>
    </location>
</feature>
<proteinExistence type="predicted"/>
<sequence length="135" mass="16212">MLESERNTSTIRGIGGQVAKRKRDEIEKGEGMRGLWACGINKVLASPTATTLGSHDRSFSTCLYYFHFEGLYYLCWDRNSLMELEHPKDKANKDREGKRERERVKERKRKESRRFSKRELDVFVWFMRNFERRKR</sequence>
<protein>
    <submittedName>
        <fullName evidence="2">Uncharacterized protein</fullName>
    </submittedName>
</protein>
<evidence type="ECO:0000256" key="1">
    <source>
        <dbReference type="SAM" id="MobiDB-lite"/>
    </source>
</evidence>
<reference evidence="2" key="1">
    <citation type="journal article" date="2020" name="G3 (Bethesda)">
        <title>High-Quality Assemblies for Three Invasive Social Wasps from the &lt;i&gt;Vespula&lt;/i&gt; Genus.</title>
        <authorList>
            <person name="Harrop T.W.R."/>
            <person name="Guhlin J."/>
            <person name="McLaughlin G.M."/>
            <person name="Permina E."/>
            <person name="Stockwell P."/>
            <person name="Gilligan J."/>
            <person name="Le Lec M.F."/>
            <person name="Gruber M.A.M."/>
            <person name="Quinn O."/>
            <person name="Lovegrove M."/>
            <person name="Duncan E.J."/>
            <person name="Remnant E.J."/>
            <person name="Van Eeckhoven J."/>
            <person name="Graham B."/>
            <person name="Knapp R.A."/>
            <person name="Langford K.W."/>
            <person name="Kronenberg Z."/>
            <person name="Press M.O."/>
            <person name="Eacker S.M."/>
            <person name="Wilson-Rankin E.E."/>
            <person name="Purcell J."/>
            <person name="Lester P.J."/>
            <person name="Dearden P.K."/>
        </authorList>
    </citation>
    <scope>NUCLEOTIDE SEQUENCE</scope>
    <source>
        <strain evidence="2">Marl-1</strain>
    </source>
</reference>
<gene>
    <name evidence="2" type="ORF">HZH66_004485</name>
</gene>
<organism evidence="2 3">
    <name type="scientific">Vespula vulgaris</name>
    <name type="common">Yellow jacket</name>
    <name type="synonym">Wasp</name>
    <dbReference type="NCBI Taxonomy" id="7454"/>
    <lineage>
        <taxon>Eukaryota</taxon>
        <taxon>Metazoa</taxon>
        <taxon>Ecdysozoa</taxon>
        <taxon>Arthropoda</taxon>
        <taxon>Hexapoda</taxon>
        <taxon>Insecta</taxon>
        <taxon>Pterygota</taxon>
        <taxon>Neoptera</taxon>
        <taxon>Endopterygota</taxon>
        <taxon>Hymenoptera</taxon>
        <taxon>Apocrita</taxon>
        <taxon>Aculeata</taxon>
        <taxon>Vespoidea</taxon>
        <taxon>Vespidae</taxon>
        <taxon>Vespinae</taxon>
        <taxon>Vespula</taxon>
    </lineage>
</organism>